<dbReference type="AlphaFoldDB" id="A0A1T5MN17"/>
<feature type="domain" description="DUF6431" evidence="1">
    <location>
        <begin position="28"/>
        <end position="88"/>
    </location>
</feature>
<dbReference type="EMBL" id="FUZT01000019">
    <property type="protein sequence ID" value="SKC89269.1"/>
    <property type="molecule type" value="Genomic_DNA"/>
</dbReference>
<organism evidence="2 3">
    <name type="scientific">Maledivibacter halophilus</name>
    <dbReference type="NCBI Taxonomy" id="36842"/>
    <lineage>
        <taxon>Bacteria</taxon>
        <taxon>Bacillati</taxon>
        <taxon>Bacillota</taxon>
        <taxon>Clostridia</taxon>
        <taxon>Peptostreptococcales</taxon>
        <taxon>Caminicellaceae</taxon>
        <taxon>Maledivibacter</taxon>
    </lineage>
</organism>
<reference evidence="3" key="1">
    <citation type="submission" date="2017-02" db="EMBL/GenBank/DDBJ databases">
        <authorList>
            <person name="Varghese N."/>
            <person name="Submissions S."/>
        </authorList>
    </citation>
    <scope>NUCLEOTIDE SEQUENCE [LARGE SCALE GENOMIC DNA]</scope>
    <source>
        <strain evidence="3">M1</strain>
    </source>
</reference>
<gene>
    <name evidence="2" type="ORF">SAMN02194393_04995</name>
</gene>
<name>A0A1T5MN17_9FIRM</name>
<dbReference type="Proteomes" id="UP000190285">
    <property type="component" value="Unassembled WGS sequence"/>
</dbReference>
<accession>A0A1T5MN17</accession>
<dbReference type="Pfam" id="PF20020">
    <property type="entry name" value="DUF6431"/>
    <property type="match status" value="1"/>
</dbReference>
<dbReference type="STRING" id="36842.SAMN02194393_04995"/>
<keyword evidence="3" id="KW-1185">Reference proteome</keyword>
<dbReference type="InterPro" id="IPR045536">
    <property type="entry name" value="DUF6431"/>
</dbReference>
<sequence>MIIAKFIKNITEYNKLGKANIFPCKYGCTKCGYMGRLHRHGFYTRNVITRSSSYRIYILRIKCPSCGKTHSLLPSFLIPYYQYSFDAIFLCLYYSYVLEYSYNKIVSRFKELNTQSYFSISNIYSFRKRMSKVTPVTNSFFAHFDEYYYDMHNPEAKRIIEKIKTFIDSNEDFNKSYFIKMPKPFFSKP</sequence>
<evidence type="ECO:0000259" key="1">
    <source>
        <dbReference type="Pfam" id="PF20020"/>
    </source>
</evidence>
<protein>
    <recommendedName>
        <fullName evidence="1">DUF6431 domain-containing protein</fullName>
    </recommendedName>
</protein>
<evidence type="ECO:0000313" key="3">
    <source>
        <dbReference type="Proteomes" id="UP000190285"/>
    </source>
</evidence>
<proteinExistence type="predicted"/>
<evidence type="ECO:0000313" key="2">
    <source>
        <dbReference type="EMBL" id="SKC89269.1"/>
    </source>
</evidence>